<evidence type="ECO:0000313" key="2">
    <source>
        <dbReference type="EMBL" id="TWI06376.1"/>
    </source>
</evidence>
<reference evidence="2 3" key="1">
    <citation type="journal article" date="2015" name="Stand. Genomic Sci.">
        <title>Genomic Encyclopedia of Bacterial and Archaeal Type Strains, Phase III: the genomes of soil and plant-associated and newly described type strains.</title>
        <authorList>
            <person name="Whitman W.B."/>
            <person name="Woyke T."/>
            <person name="Klenk H.P."/>
            <person name="Zhou Y."/>
            <person name="Lilburn T.G."/>
            <person name="Beck B.J."/>
            <person name="De Vos P."/>
            <person name="Vandamme P."/>
            <person name="Eisen J.A."/>
            <person name="Garrity G."/>
            <person name="Hugenholtz P."/>
            <person name="Kyrpides N.C."/>
        </authorList>
    </citation>
    <scope>NUCLEOTIDE SEQUENCE [LARGE SCALE GENOMIC DNA]</scope>
    <source>
        <strain evidence="2 3">CGMCC 1.10136</strain>
    </source>
</reference>
<comment type="caution">
    <text evidence="2">The sequence shown here is derived from an EMBL/GenBank/DDBJ whole genome shotgun (WGS) entry which is preliminary data.</text>
</comment>
<sequence length="129" mass="14544">MTLSPLGVVLRHCREQRKLSLREAGQIAEIDHAYIHRLETGAKEAPSAATVDKLFRVLKPQAREADLIRFLYKYPSGDADLVKYVIQNPGVQMEAFEAAYLMAHRGTGRLSPEMQIERAQRVLAAFAHE</sequence>
<name>A0A562LFJ5_9GAMM</name>
<dbReference type="CDD" id="cd00093">
    <property type="entry name" value="HTH_XRE"/>
    <property type="match status" value="1"/>
</dbReference>
<evidence type="ECO:0000259" key="1">
    <source>
        <dbReference type="PROSITE" id="PS50943"/>
    </source>
</evidence>
<dbReference type="PROSITE" id="PS50943">
    <property type="entry name" value="HTH_CROC1"/>
    <property type="match status" value="1"/>
</dbReference>
<dbReference type="InterPro" id="IPR001387">
    <property type="entry name" value="Cro/C1-type_HTH"/>
</dbReference>
<dbReference type="Gene3D" id="1.10.260.40">
    <property type="entry name" value="lambda repressor-like DNA-binding domains"/>
    <property type="match status" value="1"/>
</dbReference>
<dbReference type="EMBL" id="VLKP01000017">
    <property type="protein sequence ID" value="TWI06376.1"/>
    <property type="molecule type" value="Genomic_DNA"/>
</dbReference>
<protein>
    <submittedName>
        <fullName evidence="2">Helix-turn-helix protein</fullName>
    </submittedName>
</protein>
<dbReference type="GO" id="GO:0003677">
    <property type="term" value="F:DNA binding"/>
    <property type="evidence" value="ECO:0007669"/>
    <property type="project" value="InterPro"/>
</dbReference>
<evidence type="ECO:0000313" key="3">
    <source>
        <dbReference type="Proteomes" id="UP000316471"/>
    </source>
</evidence>
<dbReference type="InterPro" id="IPR010982">
    <property type="entry name" value="Lambda_DNA-bd_dom_sf"/>
</dbReference>
<dbReference type="AlphaFoldDB" id="A0A562LFJ5"/>
<organism evidence="2 3">
    <name type="scientific">Aerolutibacter ruishenii</name>
    <dbReference type="NCBI Taxonomy" id="686800"/>
    <lineage>
        <taxon>Bacteria</taxon>
        <taxon>Pseudomonadati</taxon>
        <taxon>Pseudomonadota</taxon>
        <taxon>Gammaproteobacteria</taxon>
        <taxon>Lysobacterales</taxon>
        <taxon>Lysobacteraceae</taxon>
        <taxon>Aerolutibacter</taxon>
    </lineage>
</organism>
<dbReference type="Pfam" id="PF13560">
    <property type="entry name" value="HTH_31"/>
    <property type="match status" value="1"/>
</dbReference>
<gene>
    <name evidence="2" type="ORF">IP93_02996</name>
</gene>
<dbReference type="OrthoDB" id="5958095at2"/>
<proteinExistence type="predicted"/>
<dbReference type="SUPFAM" id="SSF47413">
    <property type="entry name" value="lambda repressor-like DNA-binding domains"/>
    <property type="match status" value="1"/>
</dbReference>
<dbReference type="RefSeq" id="WP_144817028.1">
    <property type="nucleotide sequence ID" value="NZ_VLKP01000017.1"/>
</dbReference>
<dbReference type="Proteomes" id="UP000316471">
    <property type="component" value="Unassembled WGS sequence"/>
</dbReference>
<accession>A0A562LFJ5</accession>
<feature type="domain" description="HTH cro/C1-type" evidence="1">
    <location>
        <begin position="10"/>
        <end position="67"/>
    </location>
</feature>
<dbReference type="SMART" id="SM00530">
    <property type="entry name" value="HTH_XRE"/>
    <property type="match status" value="1"/>
</dbReference>
<keyword evidence="3" id="KW-1185">Reference proteome</keyword>